<keyword evidence="3" id="KW-1185">Reference proteome</keyword>
<protein>
    <submittedName>
        <fullName evidence="2">GL10578</fullName>
    </submittedName>
</protein>
<evidence type="ECO:0000313" key="3">
    <source>
        <dbReference type="Proteomes" id="UP000008744"/>
    </source>
</evidence>
<gene>
    <name evidence="2" type="primary">Dper\GL10578</name>
    <name evidence="2" type="ORF">Dper_GL10578</name>
</gene>
<dbReference type="HOGENOM" id="CLU_207436_0_0_1"/>
<evidence type="ECO:0000256" key="1">
    <source>
        <dbReference type="SAM" id="SignalP"/>
    </source>
</evidence>
<proteinExistence type="predicted"/>
<keyword evidence="1" id="KW-0732">Signal</keyword>
<name>B4GB63_DROPE</name>
<dbReference type="Proteomes" id="UP000008744">
    <property type="component" value="Unassembled WGS sequence"/>
</dbReference>
<dbReference type="OMA" id="MWIQSIF"/>
<dbReference type="AlphaFoldDB" id="B4GB63"/>
<dbReference type="PhylomeDB" id="B4GB63"/>
<organism evidence="3">
    <name type="scientific">Drosophila persimilis</name>
    <name type="common">Fruit fly</name>
    <dbReference type="NCBI Taxonomy" id="7234"/>
    <lineage>
        <taxon>Eukaryota</taxon>
        <taxon>Metazoa</taxon>
        <taxon>Ecdysozoa</taxon>
        <taxon>Arthropoda</taxon>
        <taxon>Hexapoda</taxon>
        <taxon>Insecta</taxon>
        <taxon>Pterygota</taxon>
        <taxon>Neoptera</taxon>
        <taxon>Endopterygota</taxon>
        <taxon>Diptera</taxon>
        <taxon>Brachycera</taxon>
        <taxon>Muscomorpha</taxon>
        <taxon>Ephydroidea</taxon>
        <taxon>Drosophilidae</taxon>
        <taxon>Drosophila</taxon>
        <taxon>Sophophora</taxon>
    </lineage>
</organism>
<sequence length="64" mass="7188">MWIQSIFLQALTILLVGWLGHVICQSDDHHLLTFGQSGEGPPGKIEFPVWDDAQGEWPGLSDHY</sequence>
<feature type="signal peptide" evidence="1">
    <location>
        <begin position="1"/>
        <end position="24"/>
    </location>
</feature>
<reference evidence="2 3" key="1">
    <citation type="journal article" date="2007" name="Nature">
        <title>Evolution of genes and genomes on the Drosophila phylogeny.</title>
        <authorList>
            <consortium name="Drosophila 12 Genomes Consortium"/>
            <person name="Clark A.G."/>
            <person name="Eisen M.B."/>
            <person name="Smith D.R."/>
            <person name="Bergman C.M."/>
            <person name="Oliver B."/>
            <person name="Markow T.A."/>
            <person name="Kaufman T.C."/>
            <person name="Kellis M."/>
            <person name="Gelbart W."/>
            <person name="Iyer V.N."/>
            <person name="Pollard D.A."/>
            <person name="Sackton T.B."/>
            <person name="Larracuente A.M."/>
            <person name="Singh N.D."/>
            <person name="Abad J.P."/>
            <person name="Abt D.N."/>
            <person name="Adryan B."/>
            <person name="Aguade M."/>
            <person name="Akashi H."/>
            <person name="Anderson W.W."/>
            <person name="Aquadro C.F."/>
            <person name="Ardell D.H."/>
            <person name="Arguello R."/>
            <person name="Artieri C.G."/>
            <person name="Barbash D.A."/>
            <person name="Barker D."/>
            <person name="Barsanti P."/>
            <person name="Batterham P."/>
            <person name="Batzoglou S."/>
            <person name="Begun D."/>
            <person name="Bhutkar A."/>
            <person name="Blanco E."/>
            <person name="Bosak S.A."/>
            <person name="Bradley R.K."/>
            <person name="Brand A.D."/>
            <person name="Brent M.R."/>
            <person name="Brooks A.N."/>
            <person name="Brown R.H."/>
            <person name="Butlin R.K."/>
            <person name="Caggese C."/>
            <person name="Calvi B.R."/>
            <person name="Bernardo de Carvalho A."/>
            <person name="Caspi A."/>
            <person name="Castrezana S."/>
            <person name="Celniker S.E."/>
            <person name="Chang J.L."/>
            <person name="Chapple C."/>
            <person name="Chatterji S."/>
            <person name="Chinwalla A."/>
            <person name="Civetta A."/>
            <person name="Clifton S.W."/>
            <person name="Comeron J.M."/>
            <person name="Costello J.C."/>
            <person name="Coyne J.A."/>
            <person name="Daub J."/>
            <person name="David R.G."/>
            <person name="Delcher A.L."/>
            <person name="Delehaunty K."/>
            <person name="Do C.B."/>
            <person name="Ebling H."/>
            <person name="Edwards K."/>
            <person name="Eickbush T."/>
            <person name="Evans J.D."/>
            <person name="Filipski A."/>
            <person name="Findeiss S."/>
            <person name="Freyhult E."/>
            <person name="Fulton L."/>
            <person name="Fulton R."/>
            <person name="Garcia A.C."/>
            <person name="Gardiner A."/>
            <person name="Garfield D.A."/>
            <person name="Garvin B.E."/>
            <person name="Gibson G."/>
            <person name="Gilbert D."/>
            <person name="Gnerre S."/>
            <person name="Godfrey J."/>
            <person name="Good R."/>
            <person name="Gotea V."/>
            <person name="Gravely B."/>
            <person name="Greenberg A.J."/>
            <person name="Griffiths-Jones S."/>
            <person name="Gross S."/>
            <person name="Guigo R."/>
            <person name="Gustafson E.A."/>
            <person name="Haerty W."/>
            <person name="Hahn M.W."/>
            <person name="Halligan D.L."/>
            <person name="Halpern A.L."/>
            <person name="Halter G.M."/>
            <person name="Han M.V."/>
            <person name="Heger A."/>
            <person name="Hillier L."/>
            <person name="Hinrichs A.S."/>
            <person name="Holmes I."/>
            <person name="Hoskins R.A."/>
            <person name="Hubisz M.J."/>
            <person name="Hultmark D."/>
            <person name="Huntley M.A."/>
            <person name="Jaffe D.B."/>
            <person name="Jagadeeshan S."/>
            <person name="Jeck W.R."/>
            <person name="Johnson J."/>
            <person name="Jones C.D."/>
            <person name="Jordan W.C."/>
            <person name="Karpen G.H."/>
            <person name="Kataoka E."/>
            <person name="Keightley P.D."/>
            <person name="Kheradpour P."/>
            <person name="Kirkness E.F."/>
            <person name="Koerich L.B."/>
            <person name="Kristiansen K."/>
            <person name="Kudrna D."/>
            <person name="Kulathinal R.J."/>
            <person name="Kumar S."/>
            <person name="Kwok R."/>
            <person name="Lander E."/>
            <person name="Langley C.H."/>
            <person name="Lapoint R."/>
            <person name="Lazzaro B.P."/>
            <person name="Lee S.J."/>
            <person name="Levesque L."/>
            <person name="Li R."/>
            <person name="Lin C.F."/>
            <person name="Lin M.F."/>
            <person name="Lindblad-Toh K."/>
            <person name="Llopart A."/>
            <person name="Long M."/>
            <person name="Low L."/>
            <person name="Lozovsky E."/>
            <person name="Lu J."/>
            <person name="Luo M."/>
            <person name="Machado C.A."/>
            <person name="Makalowski W."/>
            <person name="Marzo M."/>
            <person name="Matsuda M."/>
            <person name="Matzkin L."/>
            <person name="McAllister B."/>
            <person name="McBride C.S."/>
            <person name="McKernan B."/>
            <person name="McKernan K."/>
            <person name="Mendez-Lago M."/>
            <person name="Minx P."/>
            <person name="Mollenhauer M.U."/>
            <person name="Montooth K."/>
            <person name="Mount S.M."/>
            <person name="Mu X."/>
            <person name="Myers E."/>
            <person name="Negre B."/>
            <person name="Newfeld S."/>
            <person name="Nielsen R."/>
            <person name="Noor M.A."/>
            <person name="O'Grady P."/>
            <person name="Pachter L."/>
            <person name="Papaceit M."/>
            <person name="Parisi M.J."/>
            <person name="Parisi M."/>
            <person name="Parts L."/>
            <person name="Pedersen J.S."/>
            <person name="Pesole G."/>
            <person name="Phillippy A.M."/>
            <person name="Ponting C.P."/>
            <person name="Pop M."/>
            <person name="Porcelli D."/>
            <person name="Powell J.R."/>
            <person name="Prohaska S."/>
            <person name="Pruitt K."/>
            <person name="Puig M."/>
            <person name="Quesneville H."/>
            <person name="Ram K.R."/>
            <person name="Rand D."/>
            <person name="Rasmussen M.D."/>
            <person name="Reed L.K."/>
            <person name="Reenan R."/>
            <person name="Reily A."/>
            <person name="Remington K.A."/>
            <person name="Rieger T.T."/>
            <person name="Ritchie M.G."/>
            <person name="Robin C."/>
            <person name="Rogers Y.H."/>
            <person name="Rohde C."/>
            <person name="Rozas J."/>
            <person name="Rubenfield M.J."/>
            <person name="Ruiz A."/>
            <person name="Russo S."/>
            <person name="Salzberg S.L."/>
            <person name="Sanchez-Gracia A."/>
            <person name="Saranga D.J."/>
            <person name="Sato H."/>
            <person name="Schaeffer S.W."/>
            <person name="Schatz M.C."/>
            <person name="Schlenke T."/>
            <person name="Schwartz R."/>
            <person name="Segarra C."/>
            <person name="Singh R.S."/>
            <person name="Sirot L."/>
            <person name="Sirota M."/>
            <person name="Sisneros N.B."/>
            <person name="Smith C.D."/>
            <person name="Smith T.F."/>
            <person name="Spieth J."/>
            <person name="Stage D.E."/>
            <person name="Stark A."/>
            <person name="Stephan W."/>
            <person name="Strausberg R.L."/>
            <person name="Strempel S."/>
            <person name="Sturgill D."/>
            <person name="Sutton G."/>
            <person name="Sutton G.G."/>
            <person name="Tao W."/>
            <person name="Teichmann S."/>
            <person name="Tobari Y.N."/>
            <person name="Tomimura Y."/>
            <person name="Tsolas J.M."/>
            <person name="Valente V.L."/>
            <person name="Venter E."/>
            <person name="Venter J.C."/>
            <person name="Vicario S."/>
            <person name="Vieira F.G."/>
            <person name="Vilella A.J."/>
            <person name="Villasante A."/>
            <person name="Walenz B."/>
            <person name="Wang J."/>
            <person name="Wasserman M."/>
            <person name="Watts T."/>
            <person name="Wilson D."/>
            <person name="Wilson R.K."/>
            <person name="Wing R.A."/>
            <person name="Wolfner M.F."/>
            <person name="Wong A."/>
            <person name="Wong G.K."/>
            <person name="Wu C.I."/>
            <person name="Wu G."/>
            <person name="Yamamoto D."/>
            <person name="Yang H.P."/>
            <person name="Yang S.P."/>
            <person name="Yorke J.A."/>
            <person name="Yoshida K."/>
            <person name="Zdobnov E."/>
            <person name="Zhang P."/>
            <person name="Zhang Y."/>
            <person name="Zimin A.V."/>
            <person name="Baldwin J."/>
            <person name="Abdouelleil A."/>
            <person name="Abdulkadir J."/>
            <person name="Abebe A."/>
            <person name="Abera B."/>
            <person name="Abreu J."/>
            <person name="Acer S.C."/>
            <person name="Aftuck L."/>
            <person name="Alexander A."/>
            <person name="An P."/>
            <person name="Anderson E."/>
            <person name="Anderson S."/>
            <person name="Arachi H."/>
            <person name="Azer M."/>
            <person name="Bachantsang P."/>
            <person name="Barry A."/>
            <person name="Bayul T."/>
            <person name="Berlin A."/>
            <person name="Bessette D."/>
            <person name="Bloom T."/>
            <person name="Blye J."/>
            <person name="Boguslavskiy L."/>
            <person name="Bonnet C."/>
            <person name="Boukhgalter B."/>
            <person name="Bourzgui I."/>
            <person name="Brown A."/>
            <person name="Cahill P."/>
            <person name="Channer S."/>
            <person name="Cheshatsang Y."/>
            <person name="Chuda L."/>
            <person name="Citroen M."/>
            <person name="Collymore A."/>
            <person name="Cooke P."/>
            <person name="Costello M."/>
            <person name="D'Aco K."/>
            <person name="Daza R."/>
            <person name="De Haan G."/>
            <person name="DeGray S."/>
            <person name="DeMaso C."/>
            <person name="Dhargay N."/>
            <person name="Dooley K."/>
            <person name="Dooley E."/>
            <person name="Doricent M."/>
            <person name="Dorje P."/>
            <person name="Dorjee K."/>
            <person name="Dupes A."/>
            <person name="Elong R."/>
            <person name="Falk J."/>
            <person name="Farina A."/>
            <person name="Faro S."/>
            <person name="Ferguson D."/>
            <person name="Fisher S."/>
            <person name="Foley C.D."/>
            <person name="Franke A."/>
            <person name="Friedrich D."/>
            <person name="Gadbois L."/>
            <person name="Gearin G."/>
            <person name="Gearin C.R."/>
            <person name="Giannoukos G."/>
            <person name="Goode T."/>
            <person name="Graham J."/>
            <person name="Grandbois E."/>
            <person name="Grewal S."/>
            <person name="Gyaltsen K."/>
            <person name="Hafez N."/>
            <person name="Hagos B."/>
            <person name="Hall J."/>
            <person name="Henson C."/>
            <person name="Hollinger A."/>
            <person name="Honan T."/>
            <person name="Huard M.D."/>
            <person name="Hughes L."/>
            <person name="Hurhula B."/>
            <person name="Husby M.E."/>
            <person name="Kamat A."/>
            <person name="Kanga B."/>
            <person name="Kashin S."/>
            <person name="Khazanovich D."/>
            <person name="Kisner P."/>
            <person name="Lance K."/>
            <person name="Lara M."/>
            <person name="Lee W."/>
            <person name="Lennon N."/>
            <person name="Letendre F."/>
            <person name="LeVine R."/>
            <person name="Lipovsky A."/>
            <person name="Liu X."/>
            <person name="Liu J."/>
            <person name="Liu S."/>
            <person name="Lokyitsang T."/>
            <person name="Lokyitsang Y."/>
            <person name="Lubonja R."/>
            <person name="Lui A."/>
            <person name="MacDonald P."/>
            <person name="Magnisalis V."/>
            <person name="Maru K."/>
            <person name="Matthews C."/>
            <person name="McCusker W."/>
            <person name="McDonough S."/>
            <person name="Mehta T."/>
            <person name="Meldrim J."/>
            <person name="Meneus L."/>
            <person name="Mihai O."/>
            <person name="Mihalev A."/>
            <person name="Mihova T."/>
            <person name="Mittelman R."/>
            <person name="Mlenga V."/>
            <person name="Montmayeur A."/>
            <person name="Mulrain L."/>
            <person name="Navidi A."/>
            <person name="Naylor J."/>
            <person name="Negash T."/>
            <person name="Nguyen T."/>
            <person name="Nguyen N."/>
            <person name="Nicol R."/>
            <person name="Norbu C."/>
            <person name="Norbu N."/>
            <person name="Novod N."/>
            <person name="O'Neill B."/>
            <person name="Osman S."/>
            <person name="Markiewicz E."/>
            <person name="Oyono O.L."/>
            <person name="Patti C."/>
            <person name="Phunkhang P."/>
            <person name="Pierre F."/>
            <person name="Priest M."/>
            <person name="Raghuraman S."/>
            <person name="Rege F."/>
            <person name="Reyes R."/>
            <person name="Rise C."/>
            <person name="Rogov P."/>
            <person name="Ross K."/>
            <person name="Ryan E."/>
            <person name="Settipalli S."/>
            <person name="Shea T."/>
            <person name="Sherpa N."/>
            <person name="Shi L."/>
            <person name="Shih D."/>
            <person name="Sparrow T."/>
            <person name="Spaulding J."/>
            <person name="Stalker J."/>
            <person name="Stange-Thomann N."/>
            <person name="Stavropoulos S."/>
            <person name="Stone C."/>
            <person name="Strader C."/>
            <person name="Tesfaye S."/>
            <person name="Thomson T."/>
            <person name="Thoulutsang Y."/>
            <person name="Thoulutsang D."/>
            <person name="Topham K."/>
            <person name="Topping I."/>
            <person name="Tsamla T."/>
            <person name="Vassiliev H."/>
            <person name="Vo A."/>
            <person name="Wangchuk T."/>
            <person name="Wangdi T."/>
            <person name="Weiand M."/>
            <person name="Wilkinson J."/>
            <person name="Wilson A."/>
            <person name="Yadav S."/>
            <person name="Young G."/>
            <person name="Yu Q."/>
            <person name="Zembek L."/>
            <person name="Zhong D."/>
            <person name="Zimmer A."/>
            <person name="Zwirko Z."/>
            <person name="Jaffe D.B."/>
            <person name="Alvarez P."/>
            <person name="Brockman W."/>
            <person name="Butler J."/>
            <person name="Chin C."/>
            <person name="Gnerre S."/>
            <person name="Grabherr M."/>
            <person name="Kleber M."/>
            <person name="Mauceli E."/>
            <person name="MacCallum I."/>
        </authorList>
    </citation>
    <scope>NUCLEOTIDE SEQUENCE [LARGE SCALE GENOMIC DNA]</scope>
    <source>
        <strain evidence="3">MSH-3 / Tucson 14011-0111.49</strain>
    </source>
</reference>
<feature type="chain" id="PRO_5002806154" evidence="1">
    <location>
        <begin position="25"/>
        <end position="64"/>
    </location>
</feature>
<dbReference type="EMBL" id="CH479181">
    <property type="protein sequence ID" value="EDW32165.1"/>
    <property type="molecule type" value="Genomic_DNA"/>
</dbReference>
<accession>B4GB63</accession>
<evidence type="ECO:0000313" key="2">
    <source>
        <dbReference type="EMBL" id="EDW32165.1"/>
    </source>
</evidence>